<dbReference type="SUPFAM" id="SSF56420">
    <property type="entry name" value="Peptide deformylase"/>
    <property type="match status" value="1"/>
</dbReference>
<dbReference type="RefSeq" id="WP_425570399.1">
    <property type="nucleotide sequence ID" value="NZ_BAABDQ010000017.1"/>
</dbReference>
<evidence type="ECO:0000313" key="4">
    <source>
        <dbReference type="EMBL" id="GAA3578178.1"/>
    </source>
</evidence>
<feature type="binding site" evidence="2">
    <location>
        <position position="237"/>
    </location>
    <ligand>
        <name>Fe cation</name>
        <dbReference type="ChEBI" id="CHEBI:24875"/>
    </ligand>
</feature>
<keyword evidence="2" id="KW-0479">Metal-binding</keyword>
<feature type="binding site" evidence="2">
    <location>
        <position position="233"/>
    </location>
    <ligand>
        <name>Fe cation</name>
        <dbReference type="ChEBI" id="CHEBI:24875"/>
    </ligand>
</feature>
<dbReference type="PANTHER" id="PTHR10458">
    <property type="entry name" value="PEPTIDE DEFORMYLASE"/>
    <property type="match status" value="1"/>
</dbReference>
<evidence type="ECO:0000256" key="3">
    <source>
        <dbReference type="SAM" id="MobiDB-lite"/>
    </source>
</evidence>
<keyword evidence="2" id="KW-0408">Iron</keyword>
<evidence type="ECO:0000256" key="2">
    <source>
        <dbReference type="HAMAP-Rule" id="MF_00163"/>
    </source>
</evidence>
<protein>
    <recommendedName>
        <fullName evidence="2">Peptide deformylase-like</fullName>
    </recommendedName>
    <alternativeName>
        <fullName evidence="2">Polypeptide deformylase-like</fullName>
    </alternativeName>
</protein>
<feature type="compositionally biased region" description="Basic and acidic residues" evidence="3">
    <location>
        <begin position="18"/>
        <end position="38"/>
    </location>
</feature>
<feature type="region of interest" description="Disordered" evidence="3">
    <location>
        <begin position="1"/>
        <end position="89"/>
    </location>
</feature>
<feature type="compositionally biased region" description="Basic and acidic residues" evidence="3">
    <location>
        <begin position="45"/>
        <end position="60"/>
    </location>
</feature>
<dbReference type="CDD" id="cd00487">
    <property type="entry name" value="Pep_deformylase"/>
    <property type="match status" value="1"/>
</dbReference>
<dbReference type="InterPro" id="IPR036821">
    <property type="entry name" value="Peptide_deformylase_sf"/>
</dbReference>
<comment type="caution">
    <text evidence="2">Lacks conserved residue(s) required for the propagation of feature annotation.</text>
</comment>
<comment type="similarity">
    <text evidence="1 2">Belongs to the polypeptide deformylase family.</text>
</comment>
<dbReference type="HAMAP" id="MF_00163">
    <property type="entry name" value="Pep_deformylase"/>
    <property type="match status" value="1"/>
</dbReference>
<dbReference type="EMBL" id="BAABDQ010000017">
    <property type="protein sequence ID" value="GAA3578178.1"/>
    <property type="molecule type" value="Genomic_DNA"/>
</dbReference>
<evidence type="ECO:0000256" key="1">
    <source>
        <dbReference type="ARBA" id="ARBA00010759"/>
    </source>
</evidence>
<evidence type="ECO:0000313" key="5">
    <source>
        <dbReference type="Proteomes" id="UP001500630"/>
    </source>
</evidence>
<dbReference type="PANTHER" id="PTHR10458:SF22">
    <property type="entry name" value="PEPTIDE DEFORMYLASE"/>
    <property type="match status" value="1"/>
</dbReference>
<reference evidence="5" key="1">
    <citation type="journal article" date="2019" name="Int. J. Syst. Evol. Microbiol.">
        <title>The Global Catalogue of Microorganisms (GCM) 10K type strain sequencing project: providing services to taxonomists for standard genome sequencing and annotation.</title>
        <authorList>
            <consortium name="The Broad Institute Genomics Platform"/>
            <consortium name="The Broad Institute Genome Sequencing Center for Infectious Disease"/>
            <person name="Wu L."/>
            <person name="Ma J."/>
        </authorList>
    </citation>
    <scope>NUCLEOTIDE SEQUENCE [LARGE SCALE GENOMIC DNA]</scope>
    <source>
        <strain evidence="5">JCM 17326</strain>
    </source>
</reference>
<dbReference type="Gene3D" id="3.90.45.10">
    <property type="entry name" value="Peptide deformylase"/>
    <property type="match status" value="1"/>
</dbReference>
<sequence length="262" mass="28677">MNHPERTTPSDPQTPEGPAHETRPQIREGDPRLPEGETRSQIPEGHPRLPEDDPRPRTPEDDTGWWIPDGPEDEARSRITEGPESGNRCRLPEGIIREVLGAPHPLLSVSAEPVDPADPAVVAAAADLLATLRHEPSTTGLAAPQIGLRWRLIAFDAGLHPRSRSWAGELVLVNPRLTRASHWDDGREGCASIPGLMADVRRATRITVRGHLPGTGEPVTIEADAFEARCIQHQLDHLDGLLFLDRVPGALSLHRRLHSCDA</sequence>
<accession>A0ABP6Y6I4</accession>
<gene>
    <name evidence="4" type="ORF">GCM10022419_069480</name>
</gene>
<comment type="caution">
    <text evidence="4">The sequence shown here is derived from an EMBL/GenBank/DDBJ whole genome shotgun (WGS) entry which is preliminary data.</text>
</comment>
<dbReference type="InterPro" id="IPR023635">
    <property type="entry name" value="Peptide_deformylase"/>
</dbReference>
<proteinExistence type="inferred from homology"/>
<feature type="binding site" evidence="2">
    <location>
        <position position="190"/>
    </location>
    <ligand>
        <name>Fe cation</name>
        <dbReference type="ChEBI" id="CHEBI:24875"/>
    </ligand>
</feature>
<name>A0ABP6Y6I4_9ACTN</name>
<keyword evidence="5" id="KW-1185">Reference proteome</keyword>
<dbReference type="Proteomes" id="UP001500630">
    <property type="component" value="Unassembled WGS sequence"/>
</dbReference>
<dbReference type="Pfam" id="PF01327">
    <property type="entry name" value="Pep_deformylase"/>
    <property type="match status" value="1"/>
</dbReference>
<comment type="cofactor">
    <cofactor evidence="2">
        <name>Fe(2+)</name>
        <dbReference type="ChEBI" id="CHEBI:29033"/>
    </cofactor>
    <text evidence="2">Binds 1 Fe(2+) ion.</text>
</comment>
<dbReference type="PRINTS" id="PR01576">
    <property type="entry name" value="PDEFORMYLASE"/>
</dbReference>
<organism evidence="4 5">
    <name type="scientific">Nonomuraea rosea</name>
    <dbReference type="NCBI Taxonomy" id="638574"/>
    <lineage>
        <taxon>Bacteria</taxon>
        <taxon>Bacillati</taxon>
        <taxon>Actinomycetota</taxon>
        <taxon>Actinomycetes</taxon>
        <taxon>Streptosporangiales</taxon>
        <taxon>Streptosporangiaceae</taxon>
        <taxon>Nonomuraea</taxon>
    </lineage>
</organism>